<accession>A0ABV7J3G8</accession>
<comment type="caution">
    <text evidence="2">The sequence shown here is derived from an EMBL/GenBank/DDBJ whole genome shotgun (WGS) entry which is preliminary data.</text>
</comment>
<keyword evidence="3" id="KW-1185">Reference proteome</keyword>
<dbReference type="Proteomes" id="UP001595547">
    <property type="component" value="Unassembled WGS sequence"/>
</dbReference>
<organism evidence="2 3">
    <name type="scientific">Cypionkella sinensis</name>
    <dbReference type="NCBI Taxonomy" id="1756043"/>
    <lineage>
        <taxon>Bacteria</taxon>
        <taxon>Pseudomonadati</taxon>
        <taxon>Pseudomonadota</taxon>
        <taxon>Alphaproteobacteria</taxon>
        <taxon>Rhodobacterales</taxon>
        <taxon>Paracoccaceae</taxon>
        <taxon>Cypionkella</taxon>
    </lineage>
</organism>
<proteinExistence type="predicted"/>
<keyword evidence="1" id="KW-1133">Transmembrane helix</keyword>
<feature type="transmembrane region" description="Helical" evidence="1">
    <location>
        <begin position="118"/>
        <end position="137"/>
    </location>
</feature>
<gene>
    <name evidence="2" type="ORF">ACFOGH_06715</name>
</gene>
<keyword evidence="1" id="KW-0472">Membrane</keyword>
<evidence type="ECO:0000256" key="1">
    <source>
        <dbReference type="SAM" id="Phobius"/>
    </source>
</evidence>
<keyword evidence="1" id="KW-0812">Transmembrane</keyword>
<dbReference type="RefSeq" id="WP_380072298.1">
    <property type="nucleotide sequence ID" value="NZ_JBHRTO010000001.1"/>
</dbReference>
<feature type="transmembrane region" description="Helical" evidence="1">
    <location>
        <begin position="37"/>
        <end position="53"/>
    </location>
</feature>
<sequence length="146" mass="16161">MPTASKLVAAITFALLGFVAAQTFVKYLPEGTPVGYFREITAAIGFVVGWLYMGKLTRKGYREAINSGLVTALLVVFWALLAFSLYYMLKKSMRMMYDNPMEAVLGVFQLMLDYGKMLLVPDMLGVILVGGILAGLITEWAGKRWS</sequence>
<evidence type="ECO:0000313" key="2">
    <source>
        <dbReference type="EMBL" id="MFC3180673.1"/>
    </source>
</evidence>
<name>A0ABV7J3G8_9RHOB</name>
<feature type="transmembrane region" description="Helical" evidence="1">
    <location>
        <begin position="65"/>
        <end position="89"/>
    </location>
</feature>
<dbReference type="NCBIfam" id="NF033773">
    <property type="entry name" value="tellur_TrgA"/>
    <property type="match status" value="1"/>
</dbReference>
<dbReference type="EMBL" id="JBHRTO010000001">
    <property type="protein sequence ID" value="MFC3180673.1"/>
    <property type="molecule type" value="Genomic_DNA"/>
</dbReference>
<reference evidence="3" key="1">
    <citation type="journal article" date="2019" name="Int. J. Syst. Evol. Microbiol.">
        <title>The Global Catalogue of Microorganisms (GCM) 10K type strain sequencing project: providing services to taxonomists for standard genome sequencing and annotation.</title>
        <authorList>
            <consortium name="The Broad Institute Genomics Platform"/>
            <consortium name="The Broad Institute Genome Sequencing Center for Infectious Disease"/>
            <person name="Wu L."/>
            <person name="Ma J."/>
        </authorList>
    </citation>
    <scope>NUCLEOTIDE SEQUENCE [LARGE SCALE GENOMIC DNA]</scope>
    <source>
        <strain evidence="3">KCTC 52039</strain>
    </source>
</reference>
<protein>
    <submittedName>
        <fullName evidence="2">TrgA family protein</fullName>
    </submittedName>
</protein>
<evidence type="ECO:0000313" key="3">
    <source>
        <dbReference type="Proteomes" id="UP001595547"/>
    </source>
</evidence>
<dbReference type="InterPro" id="IPR047784">
    <property type="entry name" value="TrgA"/>
</dbReference>